<reference evidence="4" key="1">
    <citation type="submission" date="2023-07" db="EMBL/GenBank/DDBJ databases">
        <title>A chromosome-level genome assembly of Lolium multiflorum.</title>
        <authorList>
            <person name="Chen Y."/>
            <person name="Copetti D."/>
            <person name="Kolliker R."/>
            <person name="Studer B."/>
        </authorList>
    </citation>
    <scope>NUCLEOTIDE SEQUENCE</scope>
    <source>
        <strain evidence="4">02402/16</strain>
        <tissue evidence="4">Leaf</tissue>
    </source>
</reference>
<feature type="domain" description="Reverse transcriptase" evidence="3">
    <location>
        <begin position="360"/>
        <end position="539"/>
    </location>
</feature>
<feature type="region of interest" description="Disordered" evidence="2">
    <location>
        <begin position="79"/>
        <end position="139"/>
    </location>
</feature>
<name>A0AAD8TG66_LOLMU</name>
<dbReference type="CDD" id="cd01647">
    <property type="entry name" value="RT_LTR"/>
    <property type="match status" value="1"/>
</dbReference>
<keyword evidence="1" id="KW-0511">Multifunctional enzyme</keyword>
<dbReference type="InterPro" id="IPR043128">
    <property type="entry name" value="Rev_trsase/Diguanyl_cyclase"/>
</dbReference>
<gene>
    <name evidence="4" type="ORF">QYE76_042176</name>
</gene>
<dbReference type="InterPro" id="IPR043502">
    <property type="entry name" value="DNA/RNA_pol_sf"/>
</dbReference>
<dbReference type="FunFam" id="3.30.70.270:FF:000020">
    <property type="entry name" value="Transposon Tf2-6 polyprotein-like Protein"/>
    <property type="match status" value="1"/>
</dbReference>
<sequence>MTNAEMHAHFTHLLGGHAQDVDARLGDVDAKLTDALDKMDGLETAFNSKLDAKFQEVLYRLPQPRDNVRRCARRVPRVGTAPAAAAAADAPSDQGYGDYGGDEDEQVDENVLDGEEVERPAPGRPRQLNRNARPPLRPVRDVDHVAKLKLNIPPFEGSSTTMEKSQYFCRSYIVMDSVTISATISWGYTSTYYLHVHRACITSTTCCYSTTICWSSRSSSSMASTGKNRDIQCRKCLGFGHIERECRTKRVMLVREDGEYDSTSDFDEDTLALIAARDGTNSDSEREMEDMPPSLPPAVADLLQEFIDVFPQDVPPGLPPIRGIEHHIDLIPGASLPNSAPYRTNPEETKEIQRQIQVLQDKGYIRESLSPCDVPIILVPKKDGSSRMCTDCRAINNITIRYRHPIPRLDDMLDELSGSIILSKVDLRSGYHQIRTQLGDEWKTAFKTKFGSYEWLVMPFGLTNAPSTFMRLMNEVLRAFNGRFVVVYFDDILIYSKYLEDHLDHLRVVFNALRDARLYGNLEKCTFCTNRVAFLGYVVTAQGIEVDPAKIEEIESWPQPKTVMQVRSFLGLAGFHRRFVKDFGFIAAPLNELTNKDVPFAWGDAQQEAFMILKDKLTHAPLLQLPDFNKTFELECDASGIGLGDRFPALRKSKLMPRVAGPFKVLEKINDNAYKLELPAELGPVSPTFNIADLKPYFGEEDELASRTTSIQEGGMVSTSHLLIQPLYLQPHKYKDQSLELVPNNLTIKNDGPSMDEEDKHWSMITHGGDGSKHMRIEEDAPSGDFRTLKLP</sequence>
<dbReference type="InterPro" id="IPR050951">
    <property type="entry name" value="Retrovirus_Pol_polyprotein"/>
</dbReference>
<proteinExistence type="predicted"/>
<dbReference type="Pfam" id="PF24626">
    <property type="entry name" value="SH3_Tf2-1"/>
    <property type="match status" value="1"/>
</dbReference>
<dbReference type="PANTHER" id="PTHR37984:SF5">
    <property type="entry name" value="PROTEIN NYNRIN-LIKE"/>
    <property type="match status" value="1"/>
</dbReference>
<dbReference type="GO" id="GO:0003824">
    <property type="term" value="F:catalytic activity"/>
    <property type="evidence" value="ECO:0007669"/>
    <property type="project" value="UniProtKB-KW"/>
</dbReference>
<evidence type="ECO:0000256" key="2">
    <source>
        <dbReference type="SAM" id="MobiDB-lite"/>
    </source>
</evidence>
<dbReference type="Proteomes" id="UP001231189">
    <property type="component" value="Unassembled WGS sequence"/>
</dbReference>
<dbReference type="Gene3D" id="3.10.10.10">
    <property type="entry name" value="HIV Type 1 Reverse Transcriptase, subunit A, domain 1"/>
    <property type="match status" value="1"/>
</dbReference>
<feature type="compositionally biased region" description="Low complexity" evidence="2">
    <location>
        <begin position="81"/>
        <end position="96"/>
    </location>
</feature>
<dbReference type="PANTHER" id="PTHR37984">
    <property type="entry name" value="PROTEIN CBG26694"/>
    <property type="match status" value="1"/>
</dbReference>
<dbReference type="Pfam" id="PF00078">
    <property type="entry name" value="RVT_1"/>
    <property type="match status" value="1"/>
</dbReference>
<protein>
    <recommendedName>
        <fullName evidence="3">Reverse transcriptase domain-containing protein</fullName>
    </recommendedName>
</protein>
<dbReference type="SUPFAM" id="SSF56672">
    <property type="entry name" value="DNA/RNA polymerases"/>
    <property type="match status" value="1"/>
</dbReference>
<dbReference type="InterPro" id="IPR056924">
    <property type="entry name" value="SH3_Tf2-1"/>
</dbReference>
<dbReference type="Pfam" id="PF17919">
    <property type="entry name" value="RT_RNaseH_2"/>
    <property type="match status" value="1"/>
</dbReference>
<comment type="caution">
    <text evidence="4">The sequence shown here is derived from an EMBL/GenBank/DDBJ whole genome shotgun (WGS) entry which is preliminary data.</text>
</comment>
<feature type="compositionally biased region" description="Acidic residues" evidence="2">
    <location>
        <begin position="100"/>
        <end position="116"/>
    </location>
</feature>
<keyword evidence="5" id="KW-1185">Reference proteome</keyword>
<dbReference type="PROSITE" id="PS50878">
    <property type="entry name" value="RT_POL"/>
    <property type="match status" value="1"/>
</dbReference>
<organism evidence="4 5">
    <name type="scientific">Lolium multiflorum</name>
    <name type="common">Italian ryegrass</name>
    <name type="synonym">Lolium perenne subsp. multiflorum</name>
    <dbReference type="NCBI Taxonomy" id="4521"/>
    <lineage>
        <taxon>Eukaryota</taxon>
        <taxon>Viridiplantae</taxon>
        <taxon>Streptophyta</taxon>
        <taxon>Embryophyta</taxon>
        <taxon>Tracheophyta</taxon>
        <taxon>Spermatophyta</taxon>
        <taxon>Magnoliopsida</taxon>
        <taxon>Liliopsida</taxon>
        <taxon>Poales</taxon>
        <taxon>Poaceae</taxon>
        <taxon>BOP clade</taxon>
        <taxon>Pooideae</taxon>
        <taxon>Poodae</taxon>
        <taxon>Poeae</taxon>
        <taxon>Poeae Chloroplast Group 2 (Poeae type)</taxon>
        <taxon>Loliodinae</taxon>
        <taxon>Loliinae</taxon>
        <taxon>Lolium</taxon>
    </lineage>
</organism>
<evidence type="ECO:0000259" key="3">
    <source>
        <dbReference type="PROSITE" id="PS50878"/>
    </source>
</evidence>
<dbReference type="AlphaFoldDB" id="A0AAD8TG66"/>
<dbReference type="Gene3D" id="3.30.70.270">
    <property type="match status" value="2"/>
</dbReference>
<dbReference type="InterPro" id="IPR041577">
    <property type="entry name" value="RT_RNaseH_2"/>
</dbReference>
<dbReference type="InterPro" id="IPR000477">
    <property type="entry name" value="RT_dom"/>
</dbReference>
<evidence type="ECO:0000256" key="1">
    <source>
        <dbReference type="ARBA" id="ARBA00023268"/>
    </source>
</evidence>
<evidence type="ECO:0000313" key="4">
    <source>
        <dbReference type="EMBL" id="KAK1681328.1"/>
    </source>
</evidence>
<evidence type="ECO:0000313" key="5">
    <source>
        <dbReference type="Proteomes" id="UP001231189"/>
    </source>
</evidence>
<accession>A0AAD8TG66</accession>
<dbReference type="EMBL" id="JAUUTY010000002">
    <property type="protein sequence ID" value="KAK1681328.1"/>
    <property type="molecule type" value="Genomic_DNA"/>
</dbReference>